<dbReference type="SUPFAM" id="SSF55729">
    <property type="entry name" value="Acyl-CoA N-acyltransferases (Nat)"/>
    <property type="match status" value="1"/>
</dbReference>
<dbReference type="InterPro" id="IPR050832">
    <property type="entry name" value="Bact_Acetyltransf"/>
</dbReference>
<dbReference type="AlphaFoldDB" id="A0A7K1U4Q0"/>
<dbReference type="Pfam" id="PF13673">
    <property type="entry name" value="Acetyltransf_10"/>
    <property type="match status" value="1"/>
</dbReference>
<organism evidence="4 5">
    <name type="scientific">Chitinophaga tropicalis</name>
    <dbReference type="NCBI Taxonomy" id="2683588"/>
    <lineage>
        <taxon>Bacteria</taxon>
        <taxon>Pseudomonadati</taxon>
        <taxon>Bacteroidota</taxon>
        <taxon>Chitinophagia</taxon>
        <taxon>Chitinophagales</taxon>
        <taxon>Chitinophagaceae</taxon>
        <taxon>Chitinophaga</taxon>
    </lineage>
</organism>
<name>A0A7K1U4Q0_9BACT</name>
<dbReference type="EMBL" id="WRXN01000004">
    <property type="protein sequence ID" value="MVT08975.1"/>
    <property type="molecule type" value="Genomic_DNA"/>
</dbReference>
<dbReference type="PROSITE" id="PS51186">
    <property type="entry name" value="GNAT"/>
    <property type="match status" value="1"/>
</dbReference>
<evidence type="ECO:0000313" key="4">
    <source>
        <dbReference type="EMBL" id="MVT08975.1"/>
    </source>
</evidence>
<dbReference type="GO" id="GO:0016747">
    <property type="term" value="F:acyltransferase activity, transferring groups other than amino-acyl groups"/>
    <property type="evidence" value="ECO:0007669"/>
    <property type="project" value="InterPro"/>
</dbReference>
<gene>
    <name evidence="4" type="ORF">GO493_11945</name>
</gene>
<sequence>MEQMRETLSISVITETDIPAVTQVVNSAYEGEPGKSWTSEGHLVEGQRTTETILRDLISRPSVNIFKYSDAQGVILGCVLLEKKEGTLYLGMLSVLPKVQAAGIGARLIQFSESFAREHQYNSITITVIDKRYELMEWYRRKGFVPTGKLEPFSNKSSSAIDEFSFMEMRKELL</sequence>
<dbReference type="Gene3D" id="3.40.630.30">
    <property type="match status" value="1"/>
</dbReference>
<accession>A0A7K1U4Q0</accession>
<dbReference type="PANTHER" id="PTHR43877">
    <property type="entry name" value="AMINOALKYLPHOSPHONATE N-ACETYLTRANSFERASE-RELATED-RELATED"/>
    <property type="match status" value="1"/>
</dbReference>
<reference evidence="4 5" key="1">
    <citation type="submission" date="2019-12" db="EMBL/GenBank/DDBJ databases">
        <title>Chitinophaga sp. strain ysch24 (GDMCC 1.1355), whole genome shotgun sequence.</title>
        <authorList>
            <person name="Zhang X."/>
        </authorList>
    </citation>
    <scope>NUCLEOTIDE SEQUENCE [LARGE SCALE GENOMIC DNA]</scope>
    <source>
        <strain evidence="5">ysch24</strain>
    </source>
</reference>
<protein>
    <submittedName>
        <fullName evidence="4">GNAT family N-acetyltransferase</fullName>
    </submittedName>
</protein>
<dbReference type="RefSeq" id="WP_157306391.1">
    <property type="nucleotide sequence ID" value="NZ_WRXN01000004.1"/>
</dbReference>
<dbReference type="CDD" id="cd04301">
    <property type="entry name" value="NAT_SF"/>
    <property type="match status" value="1"/>
</dbReference>
<dbReference type="Proteomes" id="UP000461730">
    <property type="component" value="Unassembled WGS sequence"/>
</dbReference>
<proteinExistence type="predicted"/>
<dbReference type="InterPro" id="IPR016181">
    <property type="entry name" value="Acyl_CoA_acyltransferase"/>
</dbReference>
<comment type="caution">
    <text evidence="4">The sequence shown here is derived from an EMBL/GenBank/DDBJ whole genome shotgun (WGS) entry which is preliminary data.</text>
</comment>
<keyword evidence="5" id="KW-1185">Reference proteome</keyword>
<keyword evidence="2" id="KW-0012">Acyltransferase</keyword>
<dbReference type="PANTHER" id="PTHR43877:SF2">
    <property type="entry name" value="AMINOALKYLPHOSPHONATE N-ACETYLTRANSFERASE-RELATED"/>
    <property type="match status" value="1"/>
</dbReference>
<evidence type="ECO:0000259" key="3">
    <source>
        <dbReference type="PROSITE" id="PS51186"/>
    </source>
</evidence>
<feature type="domain" description="N-acetyltransferase" evidence="3">
    <location>
        <begin position="8"/>
        <end position="174"/>
    </location>
</feature>
<evidence type="ECO:0000256" key="1">
    <source>
        <dbReference type="ARBA" id="ARBA00022679"/>
    </source>
</evidence>
<evidence type="ECO:0000313" key="5">
    <source>
        <dbReference type="Proteomes" id="UP000461730"/>
    </source>
</evidence>
<evidence type="ECO:0000256" key="2">
    <source>
        <dbReference type="ARBA" id="ARBA00023315"/>
    </source>
</evidence>
<dbReference type="InterPro" id="IPR000182">
    <property type="entry name" value="GNAT_dom"/>
</dbReference>
<keyword evidence="1 4" id="KW-0808">Transferase</keyword>